<feature type="compositionally biased region" description="Polar residues" evidence="1">
    <location>
        <begin position="454"/>
        <end position="464"/>
    </location>
</feature>
<evidence type="ECO:0000313" key="2">
    <source>
        <dbReference type="EMBL" id="KST62677.1"/>
    </source>
</evidence>
<feature type="compositionally biased region" description="Low complexity" evidence="1">
    <location>
        <begin position="116"/>
        <end position="136"/>
    </location>
</feature>
<sequence length="571" mass="60917">MPLSNPVIRRYTPPTCTLEIWAQKSPISRWAKQSVLKQLTFELQLDDPRLSEEDKVTIRGDREQLEALCTKVSDYVQELLQKDTENFWLSFQGSQVNNQVEPPPDNSSNTSAFAHNPDPSVNNSNSNTDNSNSGVSQASTGSIHLQPHTHLKHKLFLGSLTNRSTGEFVQLTSLQLFDLASALENYSAEFIALPMSTSSTSQKGNTWSSWGPVAAVVAVAAGLTPVTWQYANSLRQQQVATTSSSQKDNVALNSSPLEKQSSSELAPSNSLPSIQPPLTSDLPLSVSPLPAPSSVSPQSGTAGELQQIKPGLNSSSGISANRGASSTFTKPATPKSNTLIVPGTQSDAAPNSSIKSSSSTQTNSQSRIGSNSIQSKIPPIPSPPKSAATPESLTNPITSNLTGTNLSTNKNNETSRSSSLPQPNIPVGSQTRIGATNTSTSLNTSTNTSANTSDLITSLKSRPGSNPKIATGNSDLLRSEQQVAEVKKYLKRRWQPPSGLKQSLEYSLTVGVDGTIERILPLGKAERENFGKTGIPAIGNRFISPSNTGQDTRIRAVFKPNGDVQAFPETD</sequence>
<dbReference type="Proteomes" id="UP000053372">
    <property type="component" value="Unassembled WGS sequence"/>
</dbReference>
<reference evidence="2 3" key="1">
    <citation type="journal article" date="2015" name="Genome Announc.">
        <title>Draft Genome of the Euendolithic (true boring) Cyanobacterium Mastigocoleus testarum strain BC008.</title>
        <authorList>
            <person name="Guida B.S."/>
            <person name="Garcia-Pichel F."/>
        </authorList>
    </citation>
    <scope>NUCLEOTIDE SEQUENCE [LARGE SCALE GENOMIC DNA]</scope>
    <source>
        <strain evidence="2 3">BC008</strain>
    </source>
</reference>
<proteinExistence type="predicted"/>
<feature type="compositionally biased region" description="Low complexity" evidence="1">
    <location>
        <begin position="351"/>
        <end position="377"/>
    </location>
</feature>
<accession>A0A0V7ZDR8</accession>
<dbReference type="EMBL" id="LMTZ01000151">
    <property type="protein sequence ID" value="KST62677.1"/>
    <property type="molecule type" value="Genomic_DNA"/>
</dbReference>
<feature type="compositionally biased region" description="Low complexity" evidence="1">
    <location>
        <begin position="435"/>
        <end position="453"/>
    </location>
</feature>
<name>A0A0V7ZDR8_9CYAN</name>
<feature type="compositionally biased region" description="Low complexity" evidence="1">
    <location>
        <begin position="276"/>
        <end position="299"/>
    </location>
</feature>
<feature type="compositionally biased region" description="Low complexity" evidence="1">
    <location>
        <begin position="398"/>
        <end position="412"/>
    </location>
</feature>
<protein>
    <recommendedName>
        <fullName evidence="4">DUF4335 domain-containing protein</fullName>
    </recommendedName>
</protein>
<feature type="region of interest" description="Disordered" evidence="1">
    <location>
        <begin position="95"/>
        <end position="140"/>
    </location>
</feature>
<organism evidence="2 3">
    <name type="scientific">Mastigocoleus testarum BC008</name>
    <dbReference type="NCBI Taxonomy" id="371196"/>
    <lineage>
        <taxon>Bacteria</taxon>
        <taxon>Bacillati</taxon>
        <taxon>Cyanobacteriota</taxon>
        <taxon>Cyanophyceae</taxon>
        <taxon>Nostocales</taxon>
        <taxon>Hapalosiphonaceae</taxon>
        <taxon>Mastigocoleus</taxon>
    </lineage>
</organism>
<evidence type="ECO:0000313" key="3">
    <source>
        <dbReference type="Proteomes" id="UP000053372"/>
    </source>
</evidence>
<comment type="caution">
    <text evidence="2">The sequence shown here is derived from an EMBL/GenBank/DDBJ whole genome shotgun (WGS) entry which is preliminary data.</text>
</comment>
<feature type="compositionally biased region" description="Polar residues" evidence="1">
    <location>
        <begin position="414"/>
        <end position="434"/>
    </location>
</feature>
<dbReference type="Pfam" id="PF14233">
    <property type="entry name" value="DUF4335"/>
    <property type="match status" value="1"/>
</dbReference>
<feature type="compositionally biased region" description="Polar residues" evidence="1">
    <location>
        <begin position="95"/>
        <end position="113"/>
    </location>
</feature>
<evidence type="ECO:0008006" key="4">
    <source>
        <dbReference type="Google" id="ProtNLM"/>
    </source>
</evidence>
<feature type="compositionally biased region" description="Polar residues" evidence="1">
    <location>
        <begin position="312"/>
        <end position="350"/>
    </location>
</feature>
<feature type="region of interest" description="Disordered" evidence="1">
    <location>
        <begin position="241"/>
        <end position="472"/>
    </location>
</feature>
<feature type="compositionally biased region" description="Polar residues" evidence="1">
    <location>
        <begin position="241"/>
        <end position="273"/>
    </location>
</feature>
<keyword evidence="3" id="KW-1185">Reference proteome</keyword>
<evidence type="ECO:0000256" key="1">
    <source>
        <dbReference type="SAM" id="MobiDB-lite"/>
    </source>
</evidence>
<dbReference type="InterPro" id="IPR025569">
    <property type="entry name" value="DUF4335"/>
</dbReference>
<dbReference type="OrthoDB" id="425813at2"/>
<gene>
    <name evidence="2" type="ORF">BC008_38265</name>
</gene>
<dbReference type="RefSeq" id="WP_036267090.1">
    <property type="nucleotide sequence ID" value="NZ_LMTZ01000151.1"/>
</dbReference>
<dbReference type="AlphaFoldDB" id="A0A0V7ZDR8"/>